<evidence type="ECO:0000256" key="4">
    <source>
        <dbReference type="ARBA" id="ARBA00023002"/>
    </source>
</evidence>
<sequence>MDARIVPLPFDPATLGGLSEKLLLSHHQNNYSGAVKRLNAIRGQLAALPFATTPGFQLNGLKREELIATNSMLLHELYFASLGGDGVTMEPAMKLALDANFGSVERWREEFVACAKAQGGGSGWMLLAFQPREGSLINQWAADHTHAVAGGVPILALDMYEHAYHLDFGAAAGAYVDACMTRIDWAAVYRRYQAAVHAASEPFAAGPDDVAQATLLDVRRAGVFEQAPAMIPGARWCNPATVGDWAPELSAGQPVVVYCVYGHEVGRSTALRLRAAGVDARYLSGGIDGWKAAGRPLVDKPAR</sequence>
<dbReference type="PANTHER" id="PTHR11404:SF6">
    <property type="entry name" value="SUPEROXIDE DISMUTASE [MN], MITOCHONDRIAL"/>
    <property type="match status" value="1"/>
</dbReference>
<protein>
    <recommendedName>
        <fullName evidence="2">superoxide dismutase</fullName>
        <ecNumber evidence="2">1.15.1.1</ecNumber>
    </recommendedName>
</protein>
<dbReference type="PANTHER" id="PTHR11404">
    <property type="entry name" value="SUPEROXIDE DISMUTASE 2"/>
    <property type="match status" value="1"/>
</dbReference>
<evidence type="ECO:0000259" key="5">
    <source>
        <dbReference type="PROSITE" id="PS50206"/>
    </source>
</evidence>
<dbReference type="Gene3D" id="3.55.40.20">
    <property type="entry name" value="Iron/manganese superoxide dismutase, C-terminal domain"/>
    <property type="match status" value="1"/>
</dbReference>
<dbReference type="InterPro" id="IPR036314">
    <property type="entry name" value="SOD_C_sf"/>
</dbReference>
<dbReference type="InterPro" id="IPR001763">
    <property type="entry name" value="Rhodanese-like_dom"/>
</dbReference>
<organism evidence="6 7">
    <name type="scientific">Pseudaquabacterium terrae</name>
    <dbReference type="NCBI Taxonomy" id="2732868"/>
    <lineage>
        <taxon>Bacteria</taxon>
        <taxon>Pseudomonadati</taxon>
        <taxon>Pseudomonadota</taxon>
        <taxon>Betaproteobacteria</taxon>
        <taxon>Burkholderiales</taxon>
        <taxon>Sphaerotilaceae</taxon>
        <taxon>Pseudaquabacterium</taxon>
    </lineage>
</organism>
<dbReference type="SUPFAM" id="SSF54719">
    <property type="entry name" value="Fe,Mn superoxide dismutase (SOD), C-terminal domain"/>
    <property type="match status" value="1"/>
</dbReference>
<dbReference type="PROSITE" id="PS50206">
    <property type="entry name" value="RHODANESE_3"/>
    <property type="match status" value="1"/>
</dbReference>
<dbReference type="Pfam" id="PF00581">
    <property type="entry name" value="Rhodanese"/>
    <property type="match status" value="1"/>
</dbReference>
<evidence type="ECO:0000256" key="3">
    <source>
        <dbReference type="ARBA" id="ARBA00022723"/>
    </source>
</evidence>
<dbReference type="SUPFAM" id="SSF46609">
    <property type="entry name" value="Fe,Mn superoxide dismutase (SOD), N-terminal domain"/>
    <property type="match status" value="1"/>
</dbReference>
<dbReference type="SMART" id="SM00450">
    <property type="entry name" value="RHOD"/>
    <property type="match status" value="1"/>
</dbReference>
<keyword evidence="7" id="KW-1185">Reference proteome</keyword>
<dbReference type="InterPro" id="IPR036324">
    <property type="entry name" value="Mn/Fe_SOD_N_sf"/>
</dbReference>
<evidence type="ECO:0000256" key="2">
    <source>
        <dbReference type="ARBA" id="ARBA00012682"/>
    </source>
</evidence>
<accession>A0ABX2ET17</accession>
<dbReference type="EC" id="1.15.1.1" evidence="2"/>
<name>A0ABX2ET17_9BURK</name>
<comment type="caution">
    <text evidence="6">The sequence shown here is derived from an EMBL/GenBank/DDBJ whole genome shotgun (WGS) entry which is preliminary data.</text>
</comment>
<keyword evidence="4" id="KW-0560">Oxidoreductase</keyword>
<evidence type="ECO:0000256" key="1">
    <source>
        <dbReference type="ARBA" id="ARBA00008714"/>
    </source>
</evidence>
<proteinExistence type="inferred from homology"/>
<comment type="similarity">
    <text evidence="1">Belongs to the iron/manganese superoxide dismutase family.</text>
</comment>
<evidence type="ECO:0000313" key="7">
    <source>
        <dbReference type="Proteomes" id="UP000737171"/>
    </source>
</evidence>
<keyword evidence="3" id="KW-0479">Metal-binding</keyword>
<dbReference type="EMBL" id="JABRWJ010000014">
    <property type="protein sequence ID" value="NRF71778.1"/>
    <property type="molecule type" value="Genomic_DNA"/>
</dbReference>
<dbReference type="Pfam" id="PF02777">
    <property type="entry name" value="Sod_Fe_C"/>
    <property type="match status" value="1"/>
</dbReference>
<feature type="domain" description="Rhodanese" evidence="5">
    <location>
        <begin position="209"/>
        <end position="299"/>
    </location>
</feature>
<dbReference type="InterPro" id="IPR019832">
    <property type="entry name" value="Mn/Fe_SOD_C"/>
</dbReference>
<dbReference type="InterPro" id="IPR036873">
    <property type="entry name" value="Rhodanese-like_dom_sf"/>
</dbReference>
<evidence type="ECO:0000313" key="6">
    <source>
        <dbReference type="EMBL" id="NRF71778.1"/>
    </source>
</evidence>
<dbReference type="Proteomes" id="UP000737171">
    <property type="component" value="Unassembled WGS sequence"/>
</dbReference>
<reference evidence="6 7" key="1">
    <citation type="submission" date="2020-05" db="EMBL/GenBank/DDBJ databases">
        <title>Aquincola sp. isolate from soil.</title>
        <authorList>
            <person name="Han J."/>
            <person name="Kim D.-U."/>
        </authorList>
    </citation>
    <scope>NUCLEOTIDE SEQUENCE [LARGE SCALE GENOMIC DNA]</scope>
    <source>
        <strain evidence="6 7">S2</strain>
    </source>
</reference>
<dbReference type="Gene3D" id="3.40.250.10">
    <property type="entry name" value="Rhodanese-like domain"/>
    <property type="match status" value="1"/>
</dbReference>
<dbReference type="SUPFAM" id="SSF52821">
    <property type="entry name" value="Rhodanese/Cell cycle control phosphatase"/>
    <property type="match status" value="1"/>
</dbReference>
<dbReference type="InterPro" id="IPR050265">
    <property type="entry name" value="Fe/Mn_Superoxide_Dismutase"/>
</dbReference>
<gene>
    <name evidence="6" type="ORF">HLB44_32815</name>
</gene>
<dbReference type="RefSeq" id="WP_173133686.1">
    <property type="nucleotide sequence ID" value="NZ_JABRWJ010000014.1"/>
</dbReference>